<feature type="signal peptide" evidence="2">
    <location>
        <begin position="1"/>
        <end position="34"/>
    </location>
</feature>
<dbReference type="SUPFAM" id="SSF56954">
    <property type="entry name" value="Outer membrane efflux proteins (OEP)"/>
    <property type="match status" value="1"/>
</dbReference>
<dbReference type="Proteomes" id="UP000030017">
    <property type="component" value="Unassembled WGS sequence"/>
</dbReference>
<dbReference type="AlphaFoldDB" id="A0A0A0EJZ6"/>
<proteinExistence type="inferred from homology"/>
<dbReference type="EMBL" id="AVPS01000016">
    <property type="protein sequence ID" value="KGM50694.1"/>
    <property type="molecule type" value="Genomic_DNA"/>
</dbReference>
<accession>A0A0A0EJZ6</accession>
<dbReference type="Gene3D" id="1.20.1600.10">
    <property type="entry name" value="Outer membrane efflux proteins (OEP)"/>
    <property type="match status" value="1"/>
</dbReference>
<gene>
    <name evidence="3" type="ORF">N792_03675</name>
</gene>
<keyword evidence="2" id="KW-0732">Signal</keyword>
<dbReference type="eggNOG" id="COG1538">
    <property type="taxonomic scope" value="Bacteria"/>
</dbReference>
<protein>
    <recommendedName>
        <fullName evidence="5">Transporter</fullName>
    </recommendedName>
</protein>
<dbReference type="STRING" id="1122185.N792_03675"/>
<evidence type="ECO:0000256" key="1">
    <source>
        <dbReference type="ARBA" id="ARBA00007613"/>
    </source>
</evidence>
<dbReference type="OrthoDB" id="9791261at2"/>
<dbReference type="InterPro" id="IPR003423">
    <property type="entry name" value="OMP_efflux"/>
</dbReference>
<dbReference type="GO" id="GO:0015562">
    <property type="term" value="F:efflux transmembrane transporter activity"/>
    <property type="evidence" value="ECO:0007669"/>
    <property type="project" value="InterPro"/>
</dbReference>
<dbReference type="PANTHER" id="PTHR30203:SF24">
    <property type="entry name" value="BLR4935 PROTEIN"/>
    <property type="match status" value="1"/>
</dbReference>
<dbReference type="Pfam" id="PF02321">
    <property type="entry name" value="OEP"/>
    <property type="match status" value="1"/>
</dbReference>
<keyword evidence="4" id="KW-1185">Reference proteome</keyword>
<comment type="caution">
    <text evidence="3">The sequence shown here is derived from an EMBL/GenBank/DDBJ whole genome shotgun (WGS) entry which is preliminary data.</text>
</comment>
<evidence type="ECO:0000256" key="2">
    <source>
        <dbReference type="SAM" id="SignalP"/>
    </source>
</evidence>
<sequence>MLGTPSRQSHPFKALVLGVALALPFAGYSTSAFAAEPESPGSDIASIRNWLIEHNPQLRALQAEAEAAEAMILPAAALPDPMATVEWQGINPAHPNVLPANVGATSYMLEQTFPLWGKRGLSRDVAREQARAAGHEHDAAALDLLANAEDAYVRYWHAREAIVVIDRLIGLLEQVEEIAGVRYALGLAAQQDAIRAQVERTAMQRQRLERQALRREATSTLNALLGRRADAPLAEPVSPPALVISESTLDSARERIASGAHPSLQAGSALAAAANRNVELERRKRLPDITLGVGAMQMGHRVDSYALMLEVEIPFQQRARRGRENASRLLEQSALARTEAVRNELEGRLGVARGRWQGAREQRELIEQTLLPQSDANFQSALASYQVGEVDFATLLEALREWQGADLARVDATRDEFLGAAAVRAISGDTQ</sequence>
<dbReference type="PANTHER" id="PTHR30203">
    <property type="entry name" value="OUTER MEMBRANE CATION EFFLUX PROTEIN"/>
    <property type="match status" value="1"/>
</dbReference>
<evidence type="ECO:0000313" key="4">
    <source>
        <dbReference type="Proteomes" id="UP000030017"/>
    </source>
</evidence>
<name>A0A0A0EJZ6_9GAMM</name>
<organism evidence="3 4">
    <name type="scientific">Lysobacter concretionis Ko07 = DSM 16239</name>
    <dbReference type="NCBI Taxonomy" id="1122185"/>
    <lineage>
        <taxon>Bacteria</taxon>
        <taxon>Pseudomonadati</taxon>
        <taxon>Pseudomonadota</taxon>
        <taxon>Gammaproteobacteria</taxon>
        <taxon>Lysobacterales</taxon>
        <taxon>Lysobacteraceae</taxon>
        <taxon>Novilysobacter</taxon>
    </lineage>
</organism>
<evidence type="ECO:0008006" key="5">
    <source>
        <dbReference type="Google" id="ProtNLM"/>
    </source>
</evidence>
<comment type="similarity">
    <text evidence="1">Belongs to the outer membrane factor (OMF) (TC 1.B.17) family.</text>
</comment>
<dbReference type="InterPro" id="IPR010131">
    <property type="entry name" value="MdtP/NodT-like"/>
</dbReference>
<reference evidence="3 4" key="1">
    <citation type="submission" date="2013-08" db="EMBL/GenBank/DDBJ databases">
        <title>Genome sequencing of Lysobacter.</title>
        <authorList>
            <person name="Zhang S."/>
            <person name="Wang G."/>
        </authorList>
    </citation>
    <scope>NUCLEOTIDE SEQUENCE [LARGE SCALE GENOMIC DNA]</scope>
    <source>
        <strain evidence="3 4">Ko07</strain>
    </source>
</reference>
<evidence type="ECO:0000313" key="3">
    <source>
        <dbReference type="EMBL" id="KGM50694.1"/>
    </source>
</evidence>
<feature type="chain" id="PRO_5001969021" description="Transporter" evidence="2">
    <location>
        <begin position="35"/>
        <end position="431"/>
    </location>
</feature>